<dbReference type="HOGENOM" id="CLU_620690_0_0_0"/>
<dbReference type="InterPro" id="IPR053145">
    <property type="entry name" value="AB_hydrolase_Est10"/>
</dbReference>
<dbReference type="Pfam" id="PF20434">
    <property type="entry name" value="BD-FAE"/>
    <property type="match status" value="1"/>
</dbReference>
<dbReference type="RefSeq" id="WP_045087720.1">
    <property type="nucleotide sequence ID" value="NZ_LN824141.1"/>
</dbReference>
<dbReference type="Proteomes" id="UP000032809">
    <property type="component" value="Chromosome I"/>
</dbReference>
<reference evidence="3" key="1">
    <citation type="submission" date="2014-11" db="EMBL/GenBank/DDBJ databases">
        <authorList>
            <person name="Wibberg D."/>
        </authorList>
    </citation>
    <scope>NUCLEOTIDE SEQUENCE [LARGE SCALE GENOMIC DNA]</scope>
    <source>
        <strain evidence="3">L3</strain>
    </source>
</reference>
<dbReference type="GO" id="GO:0052689">
    <property type="term" value="F:carboxylic ester hydrolase activity"/>
    <property type="evidence" value="ECO:0007669"/>
    <property type="project" value="TreeGrafter"/>
</dbReference>
<dbReference type="SUPFAM" id="SSF53474">
    <property type="entry name" value="alpha/beta-Hydrolases"/>
    <property type="match status" value="1"/>
</dbReference>
<dbReference type="STRING" id="1006576.DTL3_0920"/>
<sequence>MKKLMLITLSIILVPMFIFSETYTYYVYQNNVEMGNISVDVDPHSYTGKTTTVLQVGLNTVKYIAQTKYDNDWTFKEYNLDIYVDNQKQVSFKSSYDGQKINNYFDGISLKNYEVSDAIILDNNLILDHIFAIYYKQLTDGTYTSFIPQLVLNQLTWDYAVLNIDIKYIDSENFVISSPGVDQKVTFKDNKLIRLEIPSQLIEVTESKKEVKEKSYIEEEITFPSFDEFELNGSLMFPKEIQKNEKIPAIVLVHGSGANDRNESISYMAPFLQLSEGLVNNGYIVLKYDKRNYTMMKNKQDTLNVMPLDFIKDAQAAIKYLKTIPEVDSDKIIVIGHSEGGSFLPHIVKGEKVAAAVALSPGLIEITDLMVYQIDYQINYLKKLNVDKSQDYTITMLENLLAQLKEVNNDMKNGKIDPDKVYLDYYKGSYLIQWSELTKKL</sequence>
<evidence type="ECO:0000259" key="1">
    <source>
        <dbReference type="Pfam" id="PF20434"/>
    </source>
</evidence>
<protein>
    <recommendedName>
        <fullName evidence="1">BD-FAE-like domain-containing protein</fullName>
    </recommendedName>
</protein>
<feature type="domain" description="BD-FAE-like" evidence="1">
    <location>
        <begin position="242"/>
        <end position="342"/>
    </location>
</feature>
<dbReference type="AlphaFoldDB" id="A0A0C7P2T1"/>
<dbReference type="PANTHER" id="PTHR43265">
    <property type="entry name" value="ESTERASE ESTD"/>
    <property type="match status" value="1"/>
</dbReference>
<dbReference type="InterPro" id="IPR049492">
    <property type="entry name" value="BD-FAE-like_dom"/>
</dbReference>
<proteinExistence type="predicted"/>
<dbReference type="OrthoDB" id="9809549at2"/>
<dbReference type="InterPro" id="IPR029058">
    <property type="entry name" value="AB_hydrolase_fold"/>
</dbReference>
<organism evidence="2 3">
    <name type="scientific">Defluviitoga tunisiensis</name>
    <dbReference type="NCBI Taxonomy" id="1006576"/>
    <lineage>
        <taxon>Bacteria</taxon>
        <taxon>Thermotogati</taxon>
        <taxon>Thermotogota</taxon>
        <taxon>Thermotogae</taxon>
        <taxon>Petrotogales</taxon>
        <taxon>Petrotogaceae</taxon>
        <taxon>Defluviitoga</taxon>
    </lineage>
</organism>
<dbReference type="EMBL" id="LN824141">
    <property type="protein sequence ID" value="CEP78224.1"/>
    <property type="molecule type" value="Genomic_DNA"/>
</dbReference>
<name>A0A0C7P2T1_DEFTU</name>
<evidence type="ECO:0000313" key="2">
    <source>
        <dbReference type="EMBL" id="CEP78224.1"/>
    </source>
</evidence>
<dbReference type="KEGG" id="dtn:DTL3_0920"/>
<gene>
    <name evidence="2" type="ORF">DTL3_0920</name>
</gene>
<accession>A0A0C7P2T1</accession>
<dbReference type="Gene3D" id="3.40.50.1820">
    <property type="entry name" value="alpha/beta hydrolase"/>
    <property type="match status" value="1"/>
</dbReference>
<dbReference type="PANTHER" id="PTHR43265:SF1">
    <property type="entry name" value="ESTERASE ESTD"/>
    <property type="match status" value="1"/>
</dbReference>
<evidence type="ECO:0000313" key="3">
    <source>
        <dbReference type="Proteomes" id="UP000032809"/>
    </source>
</evidence>
<keyword evidence="3" id="KW-1185">Reference proteome</keyword>